<dbReference type="InterPro" id="IPR036397">
    <property type="entry name" value="RNaseH_sf"/>
</dbReference>
<evidence type="ECO:0000259" key="2">
    <source>
        <dbReference type="PROSITE" id="PS50994"/>
    </source>
</evidence>
<dbReference type="AlphaFoldDB" id="A0A8J6HYL9"/>
<dbReference type="InterPro" id="IPR001584">
    <property type="entry name" value="Integrase_cat-core"/>
</dbReference>
<dbReference type="Proteomes" id="UP000719412">
    <property type="component" value="Unassembled WGS sequence"/>
</dbReference>
<dbReference type="Gene3D" id="3.30.420.10">
    <property type="entry name" value="Ribonuclease H-like superfamily/Ribonuclease H"/>
    <property type="match status" value="1"/>
</dbReference>
<protein>
    <recommendedName>
        <fullName evidence="2">Integrase catalytic domain-containing protein</fullName>
    </recommendedName>
</protein>
<organism evidence="3 4">
    <name type="scientific">Tenebrio molitor</name>
    <name type="common">Yellow mealworm beetle</name>
    <dbReference type="NCBI Taxonomy" id="7067"/>
    <lineage>
        <taxon>Eukaryota</taxon>
        <taxon>Metazoa</taxon>
        <taxon>Ecdysozoa</taxon>
        <taxon>Arthropoda</taxon>
        <taxon>Hexapoda</taxon>
        <taxon>Insecta</taxon>
        <taxon>Pterygota</taxon>
        <taxon>Neoptera</taxon>
        <taxon>Endopterygota</taxon>
        <taxon>Coleoptera</taxon>
        <taxon>Polyphaga</taxon>
        <taxon>Cucujiformia</taxon>
        <taxon>Tenebrionidae</taxon>
        <taxon>Tenebrio</taxon>
    </lineage>
</organism>
<evidence type="ECO:0000256" key="1">
    <source>
        <dbReference type="SAM" id="MobiDB-lite"/>
    </source>
</evidence>
<name>A0A8J6HYL9_TENMO</name>
<comment type="caution">
    <text evidence="3">The sequence shown here is derived from an EMBL/GenBank/DDBJ whole genome shotgun (WGS) entry which is preliminary data.</text>
</comment>
<keyword evidence="4" id="KW-1185">Reference proteome</keyword>
<dbReference type="GO" id="GO:0003676">
    <property type="term" value="F:nucleic acid binding"/>
    <property type="evidence" value="ECO:0007669"/>
    <property type="project" value="InterPro"/>
</dbReference>
<evidence type="ECO:0000313" key="3">
    <source>
        <dbReference type="EMBL" id="KAH0822612.1"/>
    </source>
</evidence>
<accession>A0A8J6HYL9</accession>
<dbReference type="Pfam" id="PF00665">
    <property type="entry name" value="rve"/>
    <property type="match status" value="1"/>
</dbReference>
<dbReference type="GO" id="GO:0015074">
    <property type="term" value="P:DNA integration"/>
    <property type="evidence" value="ECO:0007669"/>
    <property type="project" value="InterPro"/>
</dbReference>
<reference evidence="3" key="1">
    <citation type="journal article" date="2020" name="J Insects Food Feed">
        <title>The yellow mealworm (Tenebrio molitor) genome: a resource for the emerging insects as food and feed industry.</title>
        <authorList>
            <person name="Eriksson T."/>
            <person name="Andere A."/>
            <person name="Kelstrup H."/>
            <person name="Emery V."/>
            <person name="Picard C."/>
        </authorList>
    </citation>
    <scope>NUCLEOTIDE SEQUENCE</scope>
    <source>
        <strain evidence="3">Stoneville</strain>
        <tissue evidence="3">Whole head</tissue>
    </source>
</reference>
<proteinExistence type="predicted"/>
<dbReference type="PROSITE" id="PS50994">
    <property type="entry name" value="INTEGRASE"/>
    <property type="match status" value="1"/>
</dbReference>
<dbReference type="InterPro" id="IPR050951">
    <property type="entry name" value="Retrovirus_Pol_polyprotein"/>
</dbReference>
<reference evidence="3" key="2">
    <citation type="submission" date="2021-08" db="EMBL/GenBank/DDBJ databases">
        <authorList>
            <person name="Eriksson T."/>
        </authorList>
    </citation>
    <scope>NUCLEOTIDE SEQUENCE</scope>
    <source>
        <strain evidence="3">Stoneville</strain>
        <tissue evidence="3">Whole head</tissue>
    </source>
</reference>
<evidence type="ECO:0000313" key="4">
    <source>
        <dbReference type="Proteomes" id="UP000719412"/>
    </source>
</evidence>
<feature type="region of interest" description="Disordered" evidence="1">
    <location>
        <begin position="324"/>
        <end position="374"/>
    </location>
</feature>
<feature type="domain" description="Integrase catalytic" evidence="2">
    <location>
        <begin position="28"/>
        <end position="194"/>
    </location>
</feature>
<feature type="compositionally biased region" description="Polar residues" evidence="1">
    <location>
        <begin position="347"/>
        <end position="358"/>
    </location>
</feature>
<dbReference type="SUPFAM" id="SSF53098">
    <property type="entry name" value="Ribonuclease H-like"/>
    <property type="match status" value="1"/>
</dbReference>
<dbReference type="EMBL" id="JABDTM020000785">
    <property type="protein sequence ID" value="KAH0822612.1"/>
    <property type="molecule type" value="Genomic_DNA"/>
</dbReference>
<dbReference type="InterPro" id="IPR012337">
    <property type="entry name" value="RNaseH-like_sf"/>
</dbReference>
<dbReference type="PANTHER" id="PTHR37984">
    <property type="entry name" value="PROTEIN CBG26694"/>
    <property type="match status" value="1"/>
</dbReference>
<dbReference type="PANTHER" id="PTHR37984:SF5">
    <property type="entry name" value="PROTEIN NYNRIN-LIKE"/>
    <property type="match status" value="1"/>
</dbReference>
<gene>
    <name evidence="3" type="ORF">GEV33_000179</name>
</gene>
<sequence>MGIAGDIVMALASPDNGPMQAAILLRAKPSTPIHTVHVDCLGPLPASSDKFKHILVLVDAFTKRCNLIPLKTVKTHETQQALQNFISSFGTPKVMIMDGGTNFHNLPVCKFLGEWNIQYHFIIPDVHRANGQVERTIMNLIRIETEVRKEWPSALWKIQLVLNTTVQKSIKLTPLQALIGIDATTPLIQAALNDLSHDLTPVRNLELDRRRMAERLRPNPETCEGLNKKRRDTVHYSVGDFVLLHRSSKLHTSKSAFELMGPYEVMNITDKGRYELKRVGPAKKHFIKAAKEQLRWWPVDWSLATEMTDLLTFLELEDDTEDDEETCVPRASYRQSGRVSDAEDRQLSGQVASSNVSLSEAPMLETPEKINALA</sequence>